<evidence type="ECO:0000256" key="1">
    <source>
        <dbReference type="SAM" id="Phobius"/>
    </source>
</evidence>
<dbReference type="EMBL" id="BAABRU010000034">
    <property type="protein sequence ID" value="GAA5531159.1"/>
    <property type="molecule type" value="Genomic_DNA"/>
</dbReference>
<protein>
    <submittedName>
        <fullName evidence="2">Uncharacterized protein</fullName>
    </submittedName>
</protein>
<accession>A0ABP9X713</accession>
<proteinExistence type="predicted"/>
<keyword evidence="1" id="KW-1133">Transmembrane helix</keyword>
<keyword evidence="3" id="KW-1185">Reference proteome</keyword>
<name>A0ABP9X713_9CHLR</name>
<feature type="transmembrane region" description="Helical" evidence="1">
    <location>
        <begin position="18"/>
        <end position="41"/>
    </location>
</feature>
<sequence length="114" mass="12551">MIYQVSDNQPPLSTARWIVIQIVTWLTAIIGVVVGLFFYYIDLGHYPPQEWLGVIDRELASDAGTASLMPLMLYLPCAVIGLVKEYRAIAQNQRANTGCLSVIGVSSCSRYASP</sequence>
<gene>
    <name evidence="2" type="ORF">Hgul01_04984</name>
</gene>
<dbReference type="Proteomes" id="UP001428290">
    <property type="component" value="Unassembled WGS sequence"/>
</dbReference>
<evidence type="ECO:0000313" key="3">
    <source>
        <dbReference type="Proteomes" id="UP001428290"/>
    </source>
</evidence>
<dbReference type="RefSeq" id="WP_345724737.1">
    <property type="nucleotide sequence ID" value="NZ_BAABRU010000034.1"/>
</dbReference>
<organism evidence="2 3">
    <name type="scientific">Herpetosiphon gulosus</name>
    <dbReference type="NCBI Taxonomy" id="1973496"/>
    <lineage>
        <taxon>Bacteria</taxon>
        <taxon>Bacillati</taxon>
        <taxon>Chloroflexota</taxon>
        <taxon>Chloroflexia</taxon>
        <taxon>Herpetosiphonales</taxon>
        <taxon>Herpetosiphonaceae</taxon>
        <taxon>Herpetosiphon</taxon>
    </lineage>
</organism>
<evidence type="ECO:0000313" key="2">
    <source>
        <dbReference type="EMBL" id="GAA5531159.1"/>
    </source>
</evidence>
<feature type="transmembrane region" description="Helical" evidence="1">
    <location>
        <begin position="61"/>
        <end position="83"/>
    </location>
</feature>
<comment type="caution">
    <text evidence="2">The sequence shown here is derived from an EMBL/GenBank/DDBJ whole genome shotgun (WGS) entry which is preliminary data.</text>
</comment>
<keyword evidence="1" id="KW-0472">Membrane</keyword>
<reference evidence="2 3" key="1">
    <citation type="submission" date="2024-02" db="EMBL/GenBank/DDBJ databases">
        <title>Herpetosiphon gulosus NBRC 112829.</title>
        <authorList>
            <person name="Ichikawa N."/>
            <person name="Katano-Makiyama Y."/>
            <person name="Hidaka K."/>
        </authorList>
    </citation>
    <scope>NUCLEOTIDE SEQUENCE [LARGE SCALE GENOMIC DNA]</scope>
    <source>
        <strain evidence="2 3">NBRC 112829</strain>
    </source>
</reference>
<keyword evidence="1" id="KW-0812">Transmembrane</keyword>